<feature type="transmembrane region" description="Helical" evidence="7">
    <location>
        <begin position="12"/>
        <end position="32"/>
    </location>
</feature>
<dbReference type="InterPro" id="IPR001958">
    <property type="entry name" value="Tet-R_TetA/multi-R_MdtG-like"/>
</dbReference>
<feature type="transmembrane region" description="Helical" evidence="7">
    <location>
        <begin position="260"/>
        <end position="280"/>
    </location>
</feature>
<feature type="transmembrane region" description="Helical" evidence="7">
    <location>
        <begin position="108"/>
        <end position="131"/>
    </location>
</feature>
<feature type="transmembrane region" description="Helical" evidence="7">
    <location>
        <begin position="84"/>
        <end position="102"/>
    </location>
</feature>
<feature type="transmembrane region" description="Helical" evidence="7">
    <location>
        <begin position="138"/>
        <end position="159"/>
    </location>
</feature>
<feature type="transmembrane region" description="Helical" evidence="7">
    <location>
        <begin position="382"/>
        <end position="400"/>
    </location>
</feature>
<dbReference type="RefSeq" id="WP_212636772.1">
    <property type="nucleotide sequence ID" value="NZ_FWXF01000001.1"/>
</dbReference>
<feature type="transmembrane region" description="Helical" evidence="7">
    <location>
        <begin position="171"/>
        <end position="191"/>
    </location>
</feature>
<feature type="transmembrane region" description="Helical" evidence="7">
    <location>
        <begin position="52"/>
        <end position="72"/>
    </location>
</feature>
<dbReference type="InterPro" id="IPR020846">
    <property type="entry name" value="MFS_dom"/>
</dbReference>
<dbReference type="PANTHER" id="PTHR43414">
    <property type="entry name" value="MULTIDRUG RESISTANCE PROTEIN MDTG"/>
    <property type="match status" value="1"/>
</dbReference>
<evidence type="ECO:0000259" key="8">
    <source>
        <dbReference type="PROSITE" id="PS50850"/>
    </source>
</evidence>
<feature type="transmembrane region" description="Helical" evidence="7">
    <location>
        <begin position="292"/>
        <end position="310"/>
    </location>
</feature>
<evidence type="ECO:0000256" key="6">
    <source>
        <dbReference type="ARBA" id="ARBA00023136"/>
    </source>
</evidence>
<dbReference type="Pfam" id="PF07690">
    <property type="entry name" value="MFS_1"/>
    <property type="match status" value="2"/>
</dbReference>
<dbReference type="PRINTS" id="PR01035">
    <property type="entry name" value="TCRTETA"/>
</dbReference>
<dbReference type="STRING" id="1121390.SAMN02746041_00048"/>
<accession>A0A1W1WY11</accession>
<reference evidence="9 10" key="1">
    <citation type="submission" date="2017-04" db="EMBL/GenBank/DDBJ databases">
        <authorList>
            <person name="Afonso C.L."/>
            <person name="Miller P.J."/>
            <person name="Scott M.A."/>
            <person name="Spackman E."/>
            <person name="Goraichik I."/>
            <person name="Dimitrov K.M."/>
            <person name="Suarez D.L."/>
            <person name="Swayne D.E."/>
        </authorList>
    </citation>
    <scope>NUCLEOTIDE SEQUENCE [LARGE SCALE GENOMIC DNA]</scope>
    <source>
        <strain evidence="9 10">DSM 13146</strain>
    </source>
</reference>
<evidence type="ECO:0000256" key="1">
    <source>
        <dbReference type="ARBA" id="ARBA00004651"/>
    </source>
</evidence>
<dbReference type="PANTHER" id="PTHR43414:SF6">
    <property type="entry name" value="MULTIDRUG RESISTANCE PROTEIN MDTG"/>
    <property type="match status" value="1"/>
</dbReference>
<name>A0A1W1WY11_9BACT</name>
<keyword evidence="4 7" id="KW-0812">Transmembrane</keyword>
<dbReference type="GO" id="GO:0005886">
    <property type="term" value="C:plasma membrane"/>
    <property type="evidence" value="ECO:0007669"/>
    <property type="project" value="UniProtKB-SubCell"/>
</dbReference>
<dbReference type="EMBL" id="FWXF01000001">
    <property type="protein sequence ID" value="SMC16308.1"/>
    <property type="molecule type" value="Genomic_DNA"/>
</dbReference>
<keyword evidence="10" id="KW-1185">Reference proteome</keyword>
<organism evidence="9 10">
    <name type="scientific">Desulfacinum hydrothermale DSM 13146</name>
    <dbReference type="NCBI Taxonomy" id="1121390"/>
    <lineage>
        <taxon>Bacteria</taxon>
        <taxon>Pseudomonadati</taxon>
        <taxon>Thermodesulfobacteriota</taxon>
        <taxon>Syntrophobacteria</taxon>
        <taxon>Syntrophobacterales</taxon>
        <taxon>Syntrophobacteraceae</taxon>
        <taxon>Desulfacinum</taxon>
    </lineage>
</organism>
<dbReference type="Gene3D" id="1.20.1250.20">
    <property type="entry name" value="MFS general substrate transporter like domains"/>
    <property type="match status" value="2"/>
</dbReference>
<proteinExistence type="predicted"/>
<comment type="subcellular location">
    <subcellularLocation>
        <location evidence="1">Cell membrane</location>
        <topology evidence="1">Multi-pass membrane protein</topology>
    </subcellularLocation>
</comment>
<dbReference type="InterPro" id="IPR011701">
    <property type="entry name" value="MFS"/>
</dbReference>
<keyword evidence="5 7" id="KW-1133">Transmembrane helix</keyword>
<dbReference type="PROSITE" id="PS50850">
    <property type="entry name" value="MFS"/>
    <property type="match status" value="1"/>
</dbReference>
<evidence type="ECO:0000256" key="2">
    <source>
        <dbReference type="ARBA" id="ARBA00022448"/>
    </source>
</evidence>
<feature type="transmembrane region" description="Helical" evidence="7">
    <location>
        <begin position="227"/>
        <end position="248"/>
    </location>
</feature>
<gene>
    <name evidence="9" type="ORF">SAMN02746041_00048</name>
</gene>
<evidence type="ECO:0000313" key="9">
    <source>
        <dbReference type="EMBL" id="SMC16308.1"/>
    </source>
</evidence>
<evidence type="ECO:0000256" key="3">
    <source>
        <dbReference type="ARBA" id="ARBA00022475"/>
    </source>
</evidence>
<dbReference type="GO" id="GO:0022857">
    <property type="term" value="F:transmembrane transporter activity"/>
    <property type="evidence" value="ECO:0007669"/>
    <property type="project" value="InterPro"/>
</dbReference>
<dbReference type="Proteomes" id="UP000192783">
    <property type="component" value="Unassembled WGS sequence"/>
</dbReference>
<sequence length="409" mass="43353">MNDFNGDIQWRRTLWIMFVAQLLSAVGFSVIFPFLPLYVQELGSAWHMDLQWMAGMVFSAQALTMMVAAPVWGGLADRFGRKLMVQRSLFGGALVLLAMAYVRSAEELVALRAVQGMVTGTISAANALVAASAPRRRIGYAMGVLQVGLTAGIAVGPLLGGILADRWGYRMAFKVTAVLLTLAGLLVAVGVREVFQRSEDAGDPGLTQGLWNGWRQVLGRPGVSMAYILRFMTYLGRMMIVPVAPFFIQSLLEQDAQVNTFTGLVFASASLMGALTAVSCGRLGDRIGHGRVLILCSLATGLFYLPQSLVENAWQLLGLQAVCGAALGGTLPALSSLLAGYTLPGEEGSVYGLDSSVISGSRALAPLVGSGVAYAFGVRATFLATGLLFIAMALLALWALPRRGGLRGP</sequence>
<evidence type="ECO:0000256" key="5">
    <source>
        <dbReference type="ARBA" id="ARBA00022989"/>
    </source>
</evidence>
<dbReference type="AlphaFoldDB" id="A0A1W1WY11"/>
<evidence type="ECO:0000256" key="4">
    <source>
        <dbReference type="ARBA" id="ARBA00022692"/>
    </source>
</evidence>
<protein>
    <submittedName>
        <fullName evidence="9">MFS transporter, DHA1 family, multidrug resistance protein</fullName>
    </submittedName>
</protein>
<keyword evidence="3" id="KW-1003">Cell membrane</keyword>
<dbReference type="SUPFAM" id="SSF103473">
    <property type="entry name" value="MFS general substrate transporter"/>
    <property type="match status" value="1"/>
</dbReference>
<keyword evidence="2" id="KW-0813">Transport</keyword>
<evidence type="ECO:0000313" key="10">
    <source>
        <dbReference type="Proteomes" id="UP000192783"/>
    </source>
</evidence>
<keyword evidence="6 7" id="KW-0472">Membrane</keyword>
<evidence type="ECO:0000256" key="7">
    <source>
        <dbReference type="SAM" id="Phobius"/>
    </source>
</evidence>
<dbReference type="InterPro" id="IPR036259">
    <property type="entry name" value="MFS_trans_sf"/>
</dbReference>
<feature type="domain" description="Major facilitator superfamily (MFS) profile" evidence="8">
    <location>
        <begin position="13"/>
        <end position="404"/>
    </location>
</feature>